<dbReference type="PANTHER" id="PTHR30461">
    <property type="entry name" value="DNA-INVERTASE FROM LAMBDOID PROPHAGE"/>
    <property type="match status" value="1"/>
</dbReference>
<dbReference type="GO" id="GO:0000150">
    <property type="term" value="F:DNA strand exchange activity"/>
    <property type="evidence" value="ECO:0007669"/>
    <property type="project" value="InterPro"/>
</dbReference>
<proteinExistence type="predicted"/>
<evidence type="ECO:0000259" key="1">
    <source>
        <dbReference type="PROSITE" id="PS51737"/>
    </source>
</evidence>
<dbReference type="InterPro" id="IPR011109">
    <property type="entry name" value="DNA_bind_recombinase_dom"/>
</dbReference>
<dbReference type="Gene3D" id="3.90.1750.20">
    <property type="entry name" value="Putative Large Serine Recombinase, Chain B, Domain 2"/>
    <property type="match status" value="1"/>
</dbReference>
<dbReference type="GO" id="GO:0003677">
    <property type="term" value="F:DNA binding"/>
    <property type="evidence" value="ECO:0007669"/>
    <property type="project" value="InterPro"/>
</dbReference>
<dbReference type="AlphaFoldDB" id="A0A1I1QFA3"/>
<dbReference type="EMBL" id="FOKQ01000047">
    <property type="protein sequence ID" value="SFD20749.1"/>
    <property type="molecule type" value="Genomic_DNA"/>
</dbReference>
<gene>
    <name evidence="2" type="ORF">SAMN02910406_03386</name>
</gene>
<name>A0A1I1QFA3_RUMAL</name>
<dbReference type="OrthoDB" id="2188903at2"/>
<evidence type="ECO:0000313" key="3">
    <source>
        <dbReference type="Proteomes" id="UP000182192"/>
    </source>
</evidence>
<dbReference type="RefSeq" id="WP_074963161.1">
    <property type="nucleotide sequence ID" value="NZ_FOKQ01000047.1"/>
</dbReference>
<dbReference type="PROSITE" id="PS51737">
    <property type="entry name" value="RECOMBINASE_DNA_BIND"/>
    <property type="match status" value="1"/>
</dbReference>
<reference evidence="2 3" key="1">
    <citation type="submission" date="2016-10" db="EMBL/GenBank/DDBJ databases">
        <authorList>
            <person name="de Groot N.N."/>
        </authorList>
    </citation>
    <scope>NUCLEOTIDE SEQUENCE [LARGE SCALE GENOMIC DNA]</scope>
    <source>
        <strain evidence="2 3">AR67</strain>
    </source>
</reference>
<dbReference type="Pfam" id="PF07508">
    <property type="entry name" value="Recombinase"/>
    <property type="match status" value="1"/>
</dbReference>
<evidence type="ECO:0000313" key="2">
    <source>
        <dbReference type="EMBL" id="SFD20749.1"/>
    </source>
</evidence>
<dbReference type="InterPro" id="IPR050639">
    <property type="entry name" value="SSR_resolvase"/>
</dbReference>
<dbReference type="PANTHER" id="PTHR30461:SF23">
    <property type="entry name" value="DNA RECOMBINASE-RELATED"/>
    <property type="match status" value="1"/>
</dbReference>
<dbReference type="Proteomes" id="UP000182192">
    <property type="component" value="Unassembled WGS sequence"/>
</dbReference>
<sequence>MSKNRRIPFGYMIKNGVITTEPKEVYVVIKIFDEYLSGKSLNDIANQMQIEGIPYHPNEVNSWNRNMIKRIIENEKYLGTDKYPKLIDDVKFRKANEVKTKKATNLCMIPESVKEIRNLTVCDQCRKRMFRTQNGTWTCKTVRCIGIKHKVTDQMIISAVLNMLNSVIANLSLLDAGGELSIYKPNGHVAKQTNEINRMLDHTEIDHERIKAELFKLAEMKYKCCSYDDVPQNTEYLKDLFSNIKSLDSLDIELLKKVVRNIVISCYADISLEMINGVSIINTTARKEYNTYECYSDTCNENS</sequence>
<dbReference type="InterPro" id="IPR038109">
    <property type="entry name" value="DNA_bind_recomb_sf"/>
</dbReference>
<feature type="domain" description="Recombinase" evidence="1">
    <location>
        <begin position="8"/>
        <end position="105"/>
    </location>
</feature>
<organism evidence="2 3">
    <name type="scientific">Ruminococcus albus</name>
    <dbReference type="NCBI Taxonomy" id="1264"/>
    <lineage>
        <taxon>Bacteria</taxon>
        <taxon>Bacillati</taxon>
        <taxon>Bacillota</taxon>
        <taxon>Clostridia</taxon>
        <taxon>Eubacteriales</taxon>
        <taxon>Oscillospiraceae</taxon>
        <taxon>Ruminococcus</taxon>
    </lineage>
</organism>
<protein>
    <submittedName>
        <fullName evidence="2">Recombinase</fullName>
    </submittedName>
</protein>
<accession>A0A1I1QFA3</accession>